<dbReference type="EMBL" id="JACHHZ010000003">
    <property type="protein sequence ID" value="MBB6093902.1"/>
    <property type="molecule type" value="Genomic_DNA"/>
</dbReference>
<dbReference type="AlphaFoldDB" id="A0A841HPB1"/>
<reference evidence="1 2" key="1">
    <citation type="submission" date="2020-08" db="EMBL/GenBank/DDBJ databases">
        <title>Genomic Encyclopedia of Type Strains, Phase IV (KMG-IV): sequencing the most valuable type-strain genomes for metagenomic binning, comparative biology and taxonomic classification.</title>
        <authorList>
            <person name="Goeker M."/>
        </authorList>
    </citation>
    <scope>NUCLEOTIDE SEQUENCE [LARGE SCALE GENOMIC DNA]</scope>
    <source>
        <strain evidence="1 2">DSM 26723</strain>
    </source>
</reference>
<name>A0A841HPB1_9GAMM</name>
<dbReference type="RefSeq" id="WP_184332697.1">
    <property type="nucleotide sequence ID" value="NZ_JACHHZ010000003.1"/>
</dbReference>
<keyword evidence="2" id="KW-1185">Reference proteome</keyword>
<gene>
    <name evidence="1" type="ORF">HNQ60_002783</name>
</gene>
<organism evidence="1 2">
    <name type="scientific">Povalibacter uvarum</name>
    <dbReference type="NCBI Taxonomy" id="732238"/>
    <lineage>
        <taxon>Bacteria</taxon>
        <taxon>Pseudomonadati</taxon>
        <taxon>Pseudomonadota</taxon>
        <taxon>Gammaproteobacteria</taxon>
        <taxon>Steroidobacterales</taxon>
        <taxon>Steroidobacteraceae</taxon>
        <taxon>Povalibacter</taxon>
    </lineage>
</organism>
<comment type="caution">
    <text evidence="1">The sequence shown here is derived from an EMBL/GenBank/DDBJ whole genome shotgun (WGS) entry which is preliminary data.</text>
</comment>
<proteinExistence type="predicted"/>
<dbReference type="Proteomes" id="UP000588068">
    <property type="component" value="Unassembled WGS sequence"/>
</dbReference>
<accession>A0A841HPB1</accession>
<evidence type="ECO:0000313" key="2">
    <source>
        <dbReference type="Proteomes" id="UP000588068"/>
    </source>
</evidence>
<evidence type="ECO:0000313" key="1">
    <source>
        <dbReference type="EMBL" id="MBB6093902.1"/>
    </source>
</evidence>
<protein>
    <submittedName>
        <fullName evidence="1">Uncharacterized protein</fullName>
    </submittedName>
</protein>
<sequence length="244" mass="26591">MISDNDLLLYYYRDGLDASERARIASALSEQPELAARLHRLVAKLDASAAIPDVPVPAHVQRRWQVALERAAADGASPERKAPVGFFAPPRWRMAAAVCAVALLIVSVKVMTPPAPEMLTNAAEDPTTSSATDSLAYERGLRWHLASTERQIGNLSEITDAERRQMIEAIIEQNRLYAIAAERANEPQLARVLRAFTPLLEQVAAEGSDRSAGEVAQLNFELKVMQARLNAATTEQPGAESIAL</sequence>